<sequence>MGALSCFSVLSWLWLCPLVSSEQVAFVEVFLEEHQHVLQGEVVQGSLENDPMENHNKKKHDLKGDLVL</sequence>
<feature type="region of interest" description="Disordered" evidence="1">
    <location>
        <begin position="47"/>
        <end position="68"/>
    </location>
</feature>
<feature type="signal peptide" evidence="2">
    <location>
        <begin position="1"/>
        <end position="21"/>
    </location>
</feature>
<name>A0ABD0R810_CIRMR</name>
<keyword evidence="2" id="KW-0732">Signal</keyword>
<keyword evidence="4" id="KW-1185">Reference proteome</keyword>
<evidence type="ECO:0000256" key="1">
    <source>
        <dbReference type="SAM" id="MobiDB-lite"/>
    </source>
</evidence>
<feature type="non-terminal residue" evidence="3">
    <location>
        <position position="68"/>
    </location>
</feature>
<gene>
    <name evidence="3" type="ORF">M9458_012172</name>
</gene>
<dbReference type="Proteomes" id="UP001529510">
    <property type="component" value="Unassembled WGS sequence"/>
</dbReference>
<dbReference type="EMBL" id="JAMKFB020000005">
    <property type="protein sequence ID" value="KAL0193876.1"/>
    <property type="molecule type" value="Genomic_DNA"/>
</dbReference>
<evidence type="ECO:0000256" key="2">
    <source>
        <dbReference type="SAM" id="SignalP"/>
    </source>
</evidence>
<accession>A0ABD0R810</accession>
<proteinExistence type="predicted"/>
<feature type="chain" id="PRO_5044862352" evidence="2">
    <location>
        <begin position="22"/>
        <end position="68"/>
    </location>
</feature>
<reference evidence="3 4" key="1">
    <citation type="submission" date="2024-05" db="EMBL/GenBank/DDBJ databases">
        <title>Genome sequencing and assembly of Indian major carp, Cirrhinus mrigala (Hamilton, 1822).</title>
        <authorList>
            <person name="Mohindra V."/>
            <person name="Chowdhury L.M."/>
            <person name="Lal K."/>
            <person name="Jena J.K."/>
        </authorList>
    </citation>
    <scope>NUCLEOTIDE SEQUENCE [LARGE SCALE GENOMIC DNA]</scope>
    <source>
        <strain evidence="3">CM1030</strain>
        <tissue evidence="3">Blood</tissue>
    </source>
</reference>
<evidence type="ECO:0000313" key="3">
    <source>
        <dbReference type="EMBL" id="KAL0193876.1"/>
    </source>
</evidence>
<evidence type="ECO:0000313" key="4">
    <source>
        <dbReference type="Proteomes" id="UP001529510"/>
    </source>
</evidence>
<comment type="caution">
    <text evidence="3">The sequence shown here is derived from an EMBL/GenBank/DDBJ whole genome shotgun (WGS) entry which is preliminary data.</text>
</comment>
<dbReference type="AlphaFoldDB" id="A0ABD0R810"/>
<organism evidence="3 4">
    <name type="scientific">Cirrhinus mrigala</name>
    <name type="common">Mrigala</name>
    <dbReference type="NCBI Taxonomy" id="683832"/>
    <lineage>
        <taxon>Eukaryota</taxon>
        <taxon>Metazoa</taxon>
        <taxon>Chordata</taxon>
        <taxon>Craniata</taxon>
        <taxon>Vertebrata</taxon>
        <taxon>Euteleostomi</taxon>
        <taxon>Actinopterygii</taxon>
        <taxon>Neopterygii</taxon>
        <taxon>Teleostei</taxon>
        <taxon>Ostariophysi</taxon>
        <taxon>Cypriniformes</taxon>
        <taxon>Cyprinidae</taxon>
        <taxon>Labeoninae</taxon>
        <taxon>Labeonini</taxon>
        <taxon>Cirrhinus</taxon>
    </lineage>
</organism>
<protein>
    <submittedName>
        <fullName evidence="3">Uncharacterized protein</fullName>
    </submittedName>
</protein>